<name>D1CCW9_THET1</name>
<dbReference type="RefSeq" id="WP_012875668.1">
    <property type="nucleotide sequence ID" value="NC_013525.1"/>
</dbReference>
<dbReference type="EMBL" id="CP001825">
    <property type="protein sequence ID" value="ACZ42634.1"/>
    <property type="molecule type" value="Genomic_DNA"/>
</dbReference>
<keyword evidence="2" id="KW-1185">Reference proteome</keyword>
<protein>
    <recommendedName>
        <fullName evidence="3">1,4-alpha-glucan branching enzyme</fullName>
    </recommendedName>
</protein>
<dbReference type="HOGENOM" id="CLU_151279_1_0_0"/>
<accession>D1CCW9</accession>
<dbReference type="Proteomes" id="UP000000323">
    <property type="component" value="Chromosome 1"/>
</dbReference>
<reference evidence="2" key="1">
    <citation type="journal article" date="2010" name="Stand. Genomic Sci.">
        <title>Complete genome sequence of 'Thermobaculum terrenum' type strain (YNP1).</title>
        <authorList>
            <person name="Kiss H."/>
            <person name="Cleland D."/>
            <person name="Lapidus A."/>
            <person name="Lucas S."/>
            <person name="Glavina Del Rio T."/>
            <person name="Nolan M."/>
            <person name="Tice H."/>
            <person name="Han C."/>
            <person name="Goodwin L."/>
            <person name="Pitluck S."/>
            <person name="Liolios K."/>
            <person name="Ivanova N."/>
            <person name="Mavromatis K."/>
            <person name="Ovchinnikova G."/>
            <person name="Pati A."/>
            <person name="Chen A."/>
            <person name="Palaniappan K."/>
            <person name="Land M."/>
            <person name="Hauser L."/>
            <person name="Chang Y."/>
            <person name="Jeffries C."/>
            <person name="Lu M."/>
            <person name="Brettin T."/>
            <person name="Detter J."/>
            <person name="Goker M."/>
            <person name="Tindall B."/>
            <person name="Beck B."/>
            <person name="McDermott T."/>
            <person name="Woyke T."/>
            <person name="Bristow J."/>
            <person name="Eisen J."/>
            <person name="Markowitz V."/>
            <person name="Hugenholtz P."/>
            <person name="Kyrpides N."/>
            <person name="Klenk H."/>
            <person name="Cheng J."/>
        </authorList>
    </citation>
    <scope>NUCLEOTIDE SEQUENCE [LARGE SCALE GENOMIC DNA]</scope>
    <source>
        <strain evidence="2">ATCC BAA-798 / YNP1</strain>
    </source>
</reference>
<dbReference type="STRING" id="525904.Tter_1728"/>
<evidence type="ECO:0008006" key="3">
    <source>
        <dbReference type="Google" id="ProtNLM"/>
    </source>
</evidence>
<proteinExistence type="predicted"/>
<sequence>MAGESKTTTDHETIRRWVEERGGRPATVKGTEEGDEAGVLRIDFPGYGDDEKLQPISWEEFFQKFEEKQLAFLYQEETSEGKESRFFKFVRR</sequence>
<dbReference type="eggNOG" id="ENOG5030JET">
    <property type="taxonomic scope" value="Bacteria"/>
</dbReference>
<evidence type="ECO:0000313" key="1">
    <source>
        <dbReference type="EMBL" id="ACZ42634.1"/>
    </source>
</evidence>
<gene>
    <name evidence="1" type="ordered locus">Tter_1728</name>
</gene>
<dbReference type="KEGG" id="ttr:Tter_1728"/>
<dbReference type="AlphaFoldDB" id="D1CCW9"/>
<organism evidence="1 2">
    <name type="scientific">Thermobaculum terrenum (strain ATCC BAA-798 / CCMEE 7001 / YNP1)</name>
    <dbReference type="NCBI Taxonomy" id="525904"/>
    <lineage>
        <taxon>Bacteria</taxon>
        <taxon>Bacillati</taxon>
        <taxon>Chloroflexota</taxon>
        <taxon>Chloroflexia</taxon>
        <taxon>Candidatus Thermobaculales</taxon>
        <taxon>Candidatus Thermobaculaceae</taxon>
        <taxon>Thermobaculum</taxon>
    </lineage>
</organism>
<dbReference type="OrthoDB" id="9808866at2"/>
<evidence type="ECO:0000313" key="2">
    <source>
        <dbReference type="Proteomes" id="UP000000323"/>
    </source>
</evidence>